<dbReference type="RefSeq" id="WP_093142681.1">
    <property type="nucleotide sequence ID" value="NZ_FOXF01000033.1"/>
</dbReference>
<dbReference type="Gene3D" id="3.40.1350.10">
    <property type="match status" value="1"/>
</dbReference>
<dbReference type="InterPro" id="IPR012547">
    <property type="entry name" value="PDDEXK_9"/>
</dbReference>
<reference evidence="2 3" key="1">
    <citation type="submission" date="2016-10" db="EMBL/GenBank/DDBJ databases">
        <authorList>
            <person name="Varghese N."/>
            <person name="Submissions S."/>
        </authorList>
    </citation>
    <scope>NUCLEOTIDE SEQUENCE [LARGE SCALE GENOMIC DNA]</scope>
    <source>
        <strain evidence="2 3">DSM 1361</strain>
    </source>
</reference>
<dbReference type="InterPro" id="IPR011856">
    <property type="entry name" value="tRNA_endonuc-like_dom_sf"/>
</dbReference>
<evidence type="ECO:0000313" key="3">
    <source>
        <dbReference type="Proteomes" id="UP000243745"/>
    </source>
</evidence>
<protein>
    <submittedName>
        <fullName evidence="2">PD-(D/E)XK nuclease superfamily protein</fullName>
    </submittedName>
</protein>
<sequence>MSGIFFNPNGNNAFTEIVNNRISKVFVDKTGFIGETIDRLDSDSKLIAFTRPRRFGKTIMARMLASYYSKSVDSMELFSTLKISDYKGQKLIDNKVTDITYKTYLNKFNVIYIDMNTVDTRYLTYLNGEKVKNVADIVDFLEYQIISELKDHVPFGPILEKAKIGNIGLTSALSSIHKSLGITFILIMDEWDLIYREYRENGKLQTKFIDLLRGMFKSSDCLECFSLVYLTGILPIKKYNSQSALNNSNEYSMLRPAPYETYFGFTKDEVEEIVKKPLCKLTHEELKKWYDGYKLNGKDIYNPNSVVSAIVDGVCQPYWSGTSSNEEVIRLINMNFRGIKTDITKLIDGIKIPFNSNNFQNDMVTLKDKNDIFSLLVCLGYLGCIEKKNGLKLAHVPNQEIKQTLLSIVKGQKWSRRTDIVKRSEALLNAIIKKQDGEKVAEIIQDIHNSSAVSLLDYNSEESLTYCVMTALQWSTMDIYDSHREEQAGKGRIDLVYVPEDDESPLIIIEFKYGKSAEEAIEQIKNQEYYKRYKNQYRNIMLVGINYSKSTKEHQCLIERLCN</sequence>
<dbReference type="Proteomes" id="UP000243745">
    <property type="component" value="Unassembled WGS sequence"/>
</dbReference>
<dbReference type="OrthoDB" id="7051755at2"/>
<gene>
    <name evidence="2" type="ORF">SAMN02910344_01631</name>
</gene>
<dbReference type="AlphaFoldDB" id="A0A662ZJQ4"/>
<proteinExistence type="predicted"/>
<name>A0A662ZJQ4_9GAMM</name>
<dbReference type="InterPro" id="IPR018631">
    <property type="entry name" value="AAA-ATPase-like_dom"/>
</dbReference>
<keyword evidence="3" id="KW-1185">Reference proteome</keyword>
<evidence type="ECO:0000259" key="1">
    <source>
        <dbReference type="Pfam" id="PF09820"/>
    </source>
</evidence>
<dbReference type="Pfam" id="PF09820">
    <property type="entry name" value="AAA-ATPase_like"/>
    <property type="match status" value="1"/>
</dbReference>
<dbReference type="PANTHER" id="PTHR34825">
    <property type="entry name" value="CONSERVED PROTEIN, WITH A WEAK D-GALACTARATE DEHYDRATASE/ALTRONATE HYDROLASE DOMAIN"/>
    <property type="match status" value="1"/>
</dbReference>
<dbReference type="EMBL" id="FOXF01000033">
    <property type="protein sequence ID" value="SFP52895.1"/>
    <property type="molecule type" value="Genomic_DNA"/>
</dbReference>
<evidence type="ECO:0000313" key="2">
    <source>
        <dbReference type="EMBL" id="SFP52895.1"/>
    </source>
</evidence>
<feature type="domain" description="AAA-ATPase-like" evidence="1">
    <location>
        <begin position="10"/>
        <end position="238"/>
    </location>
</feature>
<accession>A0A662ZJQ4</accession>
<dbReference type="PANTHER" id="PTHR34825:SF1">
    <property type="entry name" value="AAA-ATPASE-LIKE DOMAIN-CONTAINING PROTEIN"/>
    <property type="match status" value="1"/>
</dbReference>
<dbReference type="Pfam" id="PF08011">
    <property type="entry name" value="PDDEXK_9"/>
    <property type="match status" value="1"/>
</dbReference>
<organism evidence="2 3">
    <name type="scientific">Ruminobacter amylophilus</name>
    <dbReference type="NCBI Taxonomy" id="867"/>
    <lineage>
        <taxon>Bacteria</taxon>
        <taxon>Pseudomonadati</taxon>
        <taxon>Pseudomonadota</taxon>
        <taxon>Gammaproteobacteria</taxon>
        <taxon>Aeromonadales</taxon>
        <taxon>Succinivibrionaceae</taxon>
        <taxon>Ruminobacter</taxon>
    </lineage>
</organism>
<dbReference type="GO" id="GO:0003676">
    <property type="term" value="F:nucleic acid binding"/>
    <property type="evidence" value="ECO:0007669"/>
    <property type="project" value="InterPro"/>
</dbReference>